<sequence length="137" mass="15499">MSTTTEAQVLQRLTSMRADLIHHLAEELTAKLPIISPRAHHDDSPEMHHERMVKTATRFHDTLMAAAGADWNLITFDYSWASRVLIPLGVTWEHQDTAIIAYFAIARRLATWSAEEDAALTSIETHMRTEVQAAYMA</sequence>
<name>A0A426TVL4_9CHLR</name>
<dbReference type="EMBL" id="RSAS01000628">
    <property type="protein sequence ID" value="RRR69483.1"/>
    <property type="molecule type" value="Genomic_DNA"/>
</dbReference>
<evidence type="ECO:0000313" key="1">
    <source>
        <dbReference type="EMBL" id="RRR69483.1"/>
    </source>
</evidence>
<reference evidence="1 2" key="1">
    <citation type="submission" date="2018-12" db="EMBL/GenBank/DDBJ databases">
        <title>Genome Sequence of Candidatus Viridilinea halotolerans isolated from saline sulfide-rich spring.</title>
        <authorList>
            <person name="Grouzdev D.S."/>
            <person name="Burganskaya E.I."/>
            <person name="Krutkina M.S."/>
            <person name="Sukhacheva M.V."/>
            <person name="Gorlenko V.M."/>
        </authorList>
    </citation>
    <scope>NUCLEOTIDE SEQUENCE [LARGE SCALE GENOMIC DNA]</scope>
    <source>
        <strain evidence="1">Chok-6</strain>
    </source>
</reference>
<dbReference type="Proteomes" id="UP000280307">
    <property type="component" value="Unassembled WGS sequence"/>
</dbReference>
<organism evidence="1 2">
    <name type="scientific">Candidatus Viridilinea halotolerans</name>
    <dbReference type="NCBI Taxonomy" id="2491704"/>
    <lineage>
        <taxon>Bacteria</taxon>
        <taxon>Bacillati</taxon>
        <taxon>Chloroflexota</taxon>
        <taxon>Chloroflexia</taxon>
        <taxon>Chloroflexales</taxon>
        <taxon>Chloroflexineae</taxon>
        <taxon>Oscillochloridaceae</taxon>
        <taxon>Candidatus Viridilinea</taxon>
    </lineage>
</organism>
<gene>
    <name evidence="1" type="ORF">EI684_15540</name>
</gene>
<protein>
    <submittedName>
        <fullName evidence="1">Uncharacterized protein</fullName>
    </submittedName>
</protein>
<comment type="caution">
    <text evidence="1">The sequence shown here is derived from an EMBL/GenBank/DDBJ whole genome shotgun (WGS) entry which is preliminary data.</text>
</comment>
<dbReference type="AlphaFoldDB" id="A0A426TVL4"/>
<accession>A0A426TVL4</accession>
<evidence type="ECO:0000313" key="2">
    <source>
        <dbReference type="Proteomes" id="UP000280307"/>
    </source>
</evidence>
<proteinExistence type="predicted"/>